<proteinExistence type="predicted"/>
<dbReference type="InterPro" id="IPR034751">
    <property type="entry name" value="Yippee"/>
</dbReference>
<keyword evidence="3" id="KW-1185">Reference proteome</keyword>
<evidence type="ECO:0000259" key="1">
    <source>
        <dbReference type="PROSITE" id="PS51792"/>
    </source>
</evidence>
<evidence type="ECO:0000313" key="2">
    <source>
        <dbReference type="EMBL" id="VDM53366.1"/>
    </source>
</evidence>
<name>A0A158PEC0_ANGCS</name>
<dbReference type="Proteomes" id="UP000267027">
    <property type="component" value="Unassembled WGS sequence"/>
</dbReference>
<dbReference type="EMBL" id="UYYA01000292">
    <property type="protein sequence ID" value="VDM53366.1"/>
    <property type="molecule type" value="Genomic_DNA"/>
</dbReference>
<reference evidence="4" key="1">
    <citation type="submission" date="2016-04" db="UniProtKB">
        <authorList>
            <consortium name="WormBaseParasite"/>
        </authorList>
    </citation>
    <scope>IDENTIFICATION</scope>
</reference>
<dbReference type="AlphaFoldDB" id="A0A158PEC0"/>
<gene>
    <name evidence="2" type="ORF">ACOC_LOCUS1781</name>
</gene>
<evidence type="ECO:0000313" key="3">
    <source>
        <dbReference type="Proteomes" id="UP000267027"/>
    </source>
</evidence>
<dbReference type="WBParaSite" id="ACOC_0000178001-mRNA-1">
    <property type="protein sequence ID" value="ACOC_0000178001-mRNA-1"/>
    <property type="gene ID" value="ACOC_0000178001"/>
</dbReference>
<feature type="domain" description="Yippee" evidence="1">
    <location>
        <begin position="1"/>
        <end position="30"/>
    </location>
</feature>
<accession>A0A158PEC0</accession>
<sequence length="191" mass="21774">MSFQEHAFESSQKYKEGKFIIELAHMVKDNQWEDGLLLQIGVSVVEPVKPSLSSHWSGDIQFELSRSAAISLGKWMTELEAKEQRTEKIISIEAHVMFNVVLMLVECRVSPETPFSGGLNDCETVLEHFVKIPKDEQGMDPEKTVEHTADPEPVTYHYMFSPGINIDRYVNLVKYVIVKGRVAHRLRDKVG</sequence>
<reference evidence="2 3" key="2">
    <citation type="submission" date="2018-11" db="EMBL/GenBank/DDBJ databases">
        <authorList>
            <consortium name="Pathogen Informatics"/>
        </authorList>
    </citation>
    <scope>NUCLEOTIDE SEQUENCE [LARGE SCALE GENOMIC DNA]</scope>
    <source>
        <strain evidence="2 3">Costa Rica</strain>
    </source>
</reference>
<evidence type="ECO:0000313" key="4">
    <source>
        <dbReference type="WBParaSite" id="ACOC_0000178001-mRNA-1"/>
    </source>
</evidence>
<dbReference type="OrthoDB" id="6407410at2759"/>
<protein>
    <submittedName>
        <fullName evidence="4">Yippee domain-containing protein</fullName>
    </submittedName>
</protein>
<dbReference type="PROSITE" id="PS51792">
    <property type="entry name" value="YIPPEE"/>
    <property type="match status" value="1"/>
</dbReference>
<organism evidence="4">
    <name type="scientific">Angiostrongylus costaricensis</name>
    <name type="common">Nematode worm</name>
    <dbReference type="NCBI Taxonomy" id="334426"/>
    <lineage>
        <taxon>Eukaryota</taxon>
        <taxon>Metazoa</taxon>
        <taxon>Ecdysozoa</taxon>
        <taxon>Nematoda</taxon>
        <taxon>Chromadorea</taxon>
        <taxon>Rhabditida</taxon>
        <taxon>Rhabditina</taxon>
        <taxon>Rhabditomorpha</taxon>
        <taxon>Strongyloidea</taxon>
        <taxon>Metastrongylidae</taxon>
        <taxon>Angiostrongylus</taxon>
    </lineage>
</organism>
<dbReference type="STRING" id="334426.A0A158PEC0"/>